<dbReference type="InterPro" id="IPR011704">
    <property type="entry name" value="ATPase_dyneun-rel_AAA"/>
</dbReference>
<dbReference type="SUPFAM" id="SSF52540">
    <property type="entry name" value="P-loop containing nucleoside triphosphate hydrolases"/>
    <property type="match status" value="1"/>
</dbReference>
<feature type="domain" description="RavJ-like C-terminal" evidence="2">
    <location>
        <begin position="2058"/>
        <end position="2148"/>
    </location>
</feature>
<comment type="caution">
    <text evidence="3">The sequence shown here is derived from an EMBL/GenBank/DDBJ whole genome shotgun (WGS) entry which is preliminary data.</text>
</comment>
<dbReference type="STRING" id="455.Ljam_0966"/>
<dbReference type="InterPro" id="IPR027417">
    <property type="entry name" value="P-loop_NTPase"/>
</dbReference>
<dbReference type="SUPFAM" id="SSF52047">
    <property type="entry name" value="RNI-like"/>
    <property type="match status" value="1"/>
</dbReference>
<dbReference type="PANTHER" id="PTHR34145:SF28">
    <property type="entry name" value="F-BOX DOMAIN-CONTAINING PROTEIN"/>
    <property type="match status" value="1"/>
</dbReference>
<dbReference type="Gene3D" id="3.40.50.300">
    <property type="entry name" value="P-loop containing nucleotide triphosphate hydrolases"/>
    <property type="match status" value="1"/>
</dbReference>
<protein>
    <submittedName>
        <fullName evidence="3">AAA domain (Dynein-related subfamily)</fullName>
    </submittedName>
</protein>
<dbReference type="InterPro" id="IPR053772">
    <property type="entry name" value="At1g61320/At1g61330-like"/>
</dbReference>
<dbReference type="GO" id="GO:0005524">
    <property type="term" value="F:ATP binding"/>
    <property type="evidence" value="ECO:0007669"/>
    <property type="project" value="InterPro"/>
</dbReference>
<dbReference type="InterPro" id="IPR032675">
    <property type="entry name" value="LRR_dom_sf"/>
</dbReference>
<name>A0A0W0UFX8_9GAMM</name>
<organism evidence="3 4">
    <name type="scientific">Legionella jamestowniensis</name>
    <dbReference type="NCBI Taxonomy" id="455"/>
    <lineage>
        <taxon>Bacteria</taxon>
        <taxon>Pseudomonadati</taxon>
        <taxon>Pseudomonadota</taxon>
        <taxon>Gammaproteobacteria</taxon>
        <taxon>Legionellales</taxon>
        <taxon>Legionellaceae</taxon>
        <taxon>Legionella</taxon>
    </lineage>
</organism>
<accession>A0A0W0UFX8</accession>
<dbReference type="InterPro" id="IPR041234">
    <property type="entry name" value="RavJ-like_C"/>
</dbReference>
<dbReference type="PATRIC" id="fig|455.5.peg.1026"/>
<evidence type="ECO:0000313" key="4">
    <source>
        <dbReference type="Proteomes" id="UP000054715"/>
    </source>
</evidence>
<dbReference type="PANTHER" id="PTHR34145">
    <property type="entry name" value="OS02G0105600 PROTEIN"/>
    <property type="match status" value="1"/>
</dbReference>
<dbReference type="GO" id="GO:0016887">
    <property type="term" value="F:ATP hydrolysis activity"/>
    <property type="evidence" value="ECO:0007669"/>
    <property type="project" value="InterPro"/>
</dbReference>
<dbReference type="Gene3D" id="3.80.10.10">
    <property type="entry name" value="Ribonuclease Inhibitor"/>
    <property type="match status" value="2"/>
</dbReference>
<gene>
    <name evidence="3" type="ORF">Ljam_0966</name>
</gene>
<reference evidence="3 4" key="1">
    <citation type="submission" date="2015-11" db="EMBL/GenBank/DDBJ databases">
        <title>Genomic analysis of 38 Legionella species identifies large and diverse effector repertoires.</title>
        <authorList>
            <person name="Burstein D."/>
            <person name="Amaro F."/>
            <person name="Zusman T."/>
            <person name="Lifshitz Z."/>
            <person name="Cohen O."/>
            <person name="Gilbert J.A."/>
            <person name="Pupko T."/>
            <person name="Shuman H.A."/>
            <person name="Segal G."/>
        </authorList>
    </citation>
    <scope>NUCLEOTIDE SEQUENCE [LARGE SCALE GENOMIC DNA]</scope>
    <source>
        <strain evidence="3 4">JA-26-G1-E2</strain>
    </source>
</reference>
<dbReference type="Pfam" id="PF07728">
    <property type="entry name" value="AAA_5"/>
    <property type="match status" value="1"/>
</dbReference>
<evidence type="ECO:0000313" key="3">
    <source>
        <dbReference type="EMBL" id="KTD06771.1"/>
    </source>
</evidence>
<feature type="domain" description="ATPase dynein-related AAA" evidence="1">
    <location>
        <begin position="1815"/>
        <end position="1942"/>
    </location>
</feature>
<dbReference type="EMBL" id="LNYG01000013">
    <property type="protein sequence ID" value="KTD06771.1"/>
    <property type="molecule type" value="Genomic_DNA"/>
</dbReference>
<dbReference type="Proteomes" id="UP000054715">
    <property type="component" value="Unassembled WGS sequence"/>
</dbReference>
<dbReference type="Pfam" id="PF18493">
    <property type="entry name" value="DUF5617"/>
    <property type="match status" value="1"/>
</dbReference>
<sequence>MAQERQYPLSFYNLTQQTATEYSYAPIGQPDLNQLLRSKPYWRQTKSVARLQKKQLLVADWRMHRWTREQLNGVIKKLQECVNDGFELYIWHEGKLHPLREDNLNNLLMLPTSYTIQPHRYHQILKRAEEQSFDKKNLLILDNFQVDSLLDPNGEEKTREIPISQISSGDLLNIVAAIKDAKPPVETFLVDEFSNAALARLPELQAHFPGVNFPNAYKKLLCEKDSKLKQFREKGQITYGHDVLQEENIAQLLDVILISENSTTQDLNHFLSFTKNLKRLKIWRCPNFNQGRINHHDLSLLKELNITHSSVDGDSIKNLLFSAPNLTYLTLVNSPAFSTNDLNLSHLQVLDFNKVDLSGWDLNQLLNKNITQLTFSNVIIKQNLIHGLDLSNLINLSLTHCEISADNLSKLLNASPNLHQLKLPDSLKGLKLDKQTVFPRLRSLNLAGTTFSTEEFHQLLEKTPNLKHLSLDIRKVPGNLSFIVPTNITELELYGSDAHQIPNIWPKAGSLKSLEAWDVHTDWSFLIDSGQFSALESLILDDGNITKDEIIRLVNAAPNLKSLQIDHSLYTHNDLATLLKSRKLGRYADQSPPPEAVIRKHHSGTKGVSEAKYGGVNHSKAHARQTIDAHTGNTSKTTYDIQRIFYPTDSSFPIPDVSFYRQNVFNNLEVTDSPCKMQDAFSLVKKGDLKLKSIDIECCPHDVFSLAKALPQEPGSSCFYGKQAFTLTEEWQAVCSLSAQERMTHFHVEPFADNVEIQYSLRDNQYYIRSKKGIKNIELDFLIQIPKTKTPLPAEFAKLVEHFKFFGEEALKVDKKEPTGQDYLRYILEQGNGACRHRSVAFKAYLEEHYPDIPVRVITNGCHAYVEINVNGDWHSCDLGGYDAELKLHDNYQPELHSEEELLFIQQLETWNKEKPQFASVTQYCQAIFQRNEIGKHLIEIADDTSLEALQLSLQSYAKRTSRPVYYIDSPNDLICSAAFVERQGIKGIVKKGPGGPLYDFLQANQDPKQSPVLLVNYANFTAADIVRFNSLLDDVRKADGTLLPDSTKVVGLINPTKATAYRGEDFYSRFDKVEACPLASHSLQDAAPPLIVPEKTSDSEVVTINLYHLADWEERLLGRWVLQKDNLYFEEGELVPALTSGKTIELQNAPWEDEKFVRFWQHAKLHGKINHAGRCIDIPPNLTLVKNEGYDWESLKTRIHIELGISLDAVVLNPTQFNQFITQYHCDNQSKTLEPLPGILKSHAGKTLEINLTSNLSDDEWALFLTTCQKHQVNIICHKAPGVTIPQQLSGELPHEVIEKSDLWTGDVTYTTIIQSSDVDSTVDQLNKNGDWQVIDVSECQSADLLIATKGSLNQETLRFEFTQSERALLTALSNNKKVILKGKVSQELADTLASLLLERQKSQQPSGYLAILSSDCQAFRYLNPLSHEVSVAEKKVCLERYIKAAPDMVLTSETIDKVLTREQLERESLSQLKARLDHYCIHPEQSTEDAWKGMFRLESRIKLGTFKPHSSKEVAEAFIQKRLEAVNKVLKQAPYAYLTGLTAVGKSTFVEEHLCNENKKLFQGESQILSWATDSSDLEKILFIDEVNIENRDWSEFEGLFANPPGILIDGTYHPLTNKHKVVFAGNPLSYGGERQLSQFFVRHGNAVLFEVMPQEFIYEKIIKPVFSQTDLELEVLDIAEPILSVYSYLCKHSRDEVLISPRELQMMALLVLAAHKKHPELKVAELAEHYAYEIGESLCPKEKQRKFEERFKPYEPSIKQTLEAVSADKKSSFLVTASRQAIYQQLNELLQLRLLRREGKNAAQKYGGINGFLIEGEPGAGKSELVTAALIQNGYQEVHFDKTVKERKPGEKIFYRMPVSMQFEDKKTLLLKAFDEGAVVVVDEINSSPMMERLLNALLMGKTPEGRRPANPGFLIIGTQNPATMGGRLQTGTALSRRMIKKEMPSYPEQEIKAILLEKEIKASTIDALLKAFNYCCTKAKKYQLTPAPTFRDLLRVVKKHLNALSKVSPANPFEADKFEKQKAAISKMVQEIIARRKVPGDVKSQEEVPSFIYPASYTKICDNHADPLAKARALLDDYTKSNSSISRFFHGHWRRHHVVELSLIIEEIGQDKAINNLKDLLHLLSCIPLQNNKGSLAHRIGFIKEHILPLVEEDKLQSAEMNKFS</sequence>
<dbReference type="OrthoDB" id="5648839at2"/>
<evidence type="ECO:0000259" key="2">
    <source>
        <dbReference type="Pfam" id="PF18493"/>
    </source>
</evidence>
<evidence type="ECO:0000259" key="1">
    <source>
        <dbReference type="Pfam" id="PF07728"/>
    </source>
</evidence>
<proteinExistence type="predicted"/>
<dbReference type="RefSeq" id="WP_058449003.1">
    <property type="nucleotide sequence ID" value="NZ_CAAAJF010000009.1"/>
</dbReference>